<proteinExistence type="predicted"/>
<gene>
    <name evidence="1" type="ORF">GQ607_010884</name>
</gene>
<dbReference type="AlphaFoldDB" id="A0A8H3WA38"/>
<name>A0A8H3WA38_9PEZI</name>
<sequence>MKGPRERVKTLGPAVLFRPSRLVSCTSLLLPSTGSDKPMETVGLRAADAAAASCVLRDCIVSRGGCSMQRRVMKLLR</sequence>
<accession>A0A8H3WA38</accession>
<organism evidence="1 2">
    <name type="scientific">Colletotrichum asianum</name>
    <dbReference type="NCBI Taxonomy" id="702518"/>
    <lineage>
        <taxon>Eukaryota</taxon>
        <taxon>Fungi</taxon>
        <taxon>Dikarya</taxon>
        <taxon>Ascomycota</taxon>
        <taxon>Pezizomycotina</taxon>
        <taxon>Sordariomycetes</taxon>
        <taxon>Hypocreomycetidae</taxon>
        <taxon>Glomerellales</taxon>
        <taxon>Glomerellaceae</taxon>
        <taxon>Colletotrichum</taxon>
        <taxon>Colletotrichum gloeosporioides species complex</taxon>
    </lineage>
</organism>
<dbReference type="EMBL" id="WOWK01000066">
    <property type="protein sequence ID" value="KAF0321951.1"/>
    <property type="molecule type" value="Genomic_DNA"/>
</dbReference>
<dbReference type="Proteomes" id="UP000434172">
    <property type="component" value="Unassembled WGS sequence"/>
</dbReference>
<comment type="caution">
    <text evidence="1">The sequence shown here is derived from an EMBL/GenBank/DDBJ whole genome shotgun (WGS) entry which is preliminary data.</text>
</comment>
<evidence type="ECO:0000313" key="1">
    <source>
        <dbReference type="EMBL" id="KAF0321951.1"/>
    </source>
</evidence>
<protein>
    <submittedName>
        <fullName evidence="1">Uncharacterized protein</fullName>
    </submittedName>
</protein>
<keyword evidence="2" id="KW-1185">Reference proteome</keyword>
<reference evidence="1 2" key="1">
    <citation type="submission" date="2019-12" db="EMBL/GenBank/DDBJ databases">
        <title>A genome sequence resource for the geographically widespread anthracnose pathogen Colletotrichum asianum.</title>
        <authorList>
            <person name="Meng Y."/>
        </authorList>
    </citation>
    <scope>NUCLEOTIDE SEQUENCE [LARGE SCALE GENOMIC DNA]</scope>
    <source>
        <strain evidence="1 2">ICMP 18580</strain>
    </source>
</reference>
<evidence type="ECO:0000313" key="2">
    <source>
        <dbReference type="Proteomes" id="UP000434172"/>
    </source>
</evidence>